<dbReference type="PANTHER" id="PTHR43775:SF37">
    <property type="entry name" value="SI:DKEY-61P9.11"/>
    <property type="match status" value="1"/>
</dbReference>
<keyword evidence="2" id="KW-0597">Phosphoprotein</keyword>
<proteinExistence type="predicted"/>
<evidence type="ECO:0000259" key="3">
    <source>
        <dbReference type="SMART" id="SM00827"/>
    </source>
</evidence>
<dbReference type="InterPro" id="IPR016035">
    <property type="entry name" value="Acyl_Trfase/lysoPLipase"/>
</dbReference>
<dbReference type="SMART" id="SM00827">
    <property type="entry name" value="PKS_AT"/>
    <property type="match status" value="1"/>
</dbReference>
<organism evidence="4 5">
    <name type="scientific">Seiridium unicorne</name>
    <dbReference type="NCBI Taxonomy" id="138068"/>
    <lineage>
        <taxon>Eukaryota</taxon>
        <taxon>Fungi</taxon>
        <taxon>Dikarya</taxon>
        <taxon>Ascomycota</taxon>
        <taxon>Pezizomycotina</taxon>
        <taxon>Sordariomycetes</taxon>
        <taxon>Xylariomycetidae</taxon>
        <taxon>Amphisphaeriales</taxon>
        <taxon>Sporocadaceae</taxon>
        <taxon>Seiridium</taxon>
    </lineage>
</organism>
<dbReference type="PANTHER" id="PTHR43775">
    <property type="entry name" value="FATTY ACID SYNTHASE"/>
    <property type="match status" value="1"/>
</dbReference>
<feature type="domain" description="Malonyl-CoA:ACP transacylase (MAT)" evidence="3">
    <location>
        <begin position="84"/>
        <end position="388"/>
    </location>
</feature>
<dbReference type="InterPro" id="IPR001227">
    <property type="entry name" value="Ac_transferase_dom_sf"/>
</dbReference>
<dbReference type="InterPro" id="IPR016036">
    <property type="entry name" value="Malonyl_transacylase_ACP-bd"/>
</dbReference>
<keyword evidence="1" id="KW-0596">Phosphopantetheine</keyword>
<gene>
    <name evidence="4" type="ORF">SUNI508_11843</name>
</gene>
<dbReference type="EMBL" id="JARVKF010000437">
    <property type="protein sequence ID" value="KAK9413634.1"/>
    <property type="molecule type" value="Genomic_DNA"/>
</dbReference>
<evidence type="ECO:0000256" key="2">
    <source>
        <dbReference type="ARBA" id="ARBA00022553"/>
    </source>
</evidence>
<protein>
    <recommendedName>
        <fullName evidence="3">Malonyl-CoA:ACP transacylase (MAT) domain-containing protein</fullName>
    </recommendedName>
</protein>
<dbReference type="SUPFAM" id="SSF52151">
    <property type="entry name" value="FabD/lysophospholipase-like"/>
    <property type="match status" value="1"/>
</dbReference>
<comment type="caution">
    <text evidence="4">The sequence shown here is derived from an EMBL/GenBank/DDBJ whole genome shotgun (WGS) entry which is preliminary data.</text>
</comment>
<dbReference type="Gene3D" id="3.40.366.10">
    <property type="entry name" value="Malonyl-Coenzyme A Acyl Carrier Protein, domain 2"/>
    <property type="match status" value="1"/>
</dbReference>
<dbReference type="InterPro" id="IPR050091">
    <property type="entry name" value="PKS_NRPS_Biosynth_Enz"/>
</dbReference>
<evidence type="ECO:0000256" key="1">
    <source>
        <dbReference type="ARBA" id="ARBA00022450"/>
    </source>
</evidence>
<accession>A0ABR2UGK5</accession>
<sequence>MASTHPSLLVFSANDEESLGNAIKDVEEFYIREQPSLDDLAHTLGSRGQHLPHRAFAIAESAAPFDVTRIRTTAATRAAAPVFLFSGQGAQWPGMGKELMAAYDSYLQDIRAMDSHLASLEQPPAFSIENELQKPASTSLLDKAQYSDPTSIALQVALVNLLRSWGIKPSAVIGHSSGDQAAAYAAGILTMEEAITISHYRGLALQSRACRGGMAAIGLGASELVPHLPPTISIGCVNSGRSVTISGDKSALESFIRDLKKIKPDVFARTVPVEMAYHSPHTQAAGEVFQQLLEGCITPKEPSIPYYSTVKDKFMTEGKELGPSYWVDNLVSPVLFHSGVKAILDRQDLAGNPHLEIGPYSALSASLKHIYKEVGIKPQYLSVLNRDMDARRSIFKAVGQLFSAGADVDFHAMNPKGTTLTSVPGYG</sequence>
<evidence type="ECO:0000313" key="4">
    <source>
        <dbReference type="EMBL" id="KAK9413634.1"/>
    </source>
</evidence>
<name>A0ABR2UGK5_9PEZI</name>
<dbReference type="SUPFAM" id="SSF55048">
    <property type="entry name" value="Probable ACP-binding domain of malonyl-CoA ACP transacylase"/>
    <property type="match status" value="1"/>
</dbReference>
<dbReference type="Pfam" id="PF00698">
    <property type="entry name" value="Acyl_transf_1"/>
    <property type="match status" value="1"/>
</dbReference>
<dbReference type="Proteomes" id="UP001408356">
    <property type="component" value="Unassembled WGS sequence"/>
</dbReference>
<evidence type="ECO:0000313" key="5">
    <source>
        <dbReference type="Proteomes" id="UP001408356"/>
    </source>
</evidence>
<keyword evidence="5" id="KW-1185">Reference proteome</keyword>
<dbReference type="InterPro" id="IPR014043">
    <property type="entry name" value="Acyl_transferase_dom"/>
</dbReference>
<reference evidence="4 5" key="1">
    <citation type="journal article" date="2024" name="J. Plant Pathol.">
        <title>Sequence and assembly of the genome of Seiridium unicorne, isolate CBS 538.82, causal agent of cypress canker disease.</title>
        <authorList>
            <person name="Scali E."/>
            <person name="Rocca G.D."/>
            <person name="Danti R."/>
            <person name="Garbelotto M."/>
            <person name="Barberini S."/>
            <person name="Baroncelli R."/>
            <person name="Emiliani G."/>
        </authorList>
    </citation>
    <scope>NUCLEOTIDE SEQUENCE [LARGE SCALE GENOMIC DNA]</scope>
    <source>
        <strain evidence="4 5">BM-138-508</strain>
    </source>
</reference>
<dbReference type="Gene3D" id="3.30.70.3290">
    <property type="match status" value="1"/>
</dbReference>